<protein>
    <recommendedName>
        <fullName evidence="1">Suppressor of fused-like domain-containing protein</fullName>
    </recommendedName>
</protein>
<sequence>MSTRVEKYLAHLDALSGGVEPTFWPVKSTAPGHHGLTAIGYRDLPEPGLLLGLTYGLSLTAQPEWTQGRPELSILVRSDDPAWVLSIAHLAEALRHECPFGYGDTISFGEPIAEGSALDGFVVFAPLALDQDDARIDVGDDLPVVVGMYPTHAIERAFIKEQGLEAFWALEWDPYDVTRPPAV</sequence>
<feature type="domain" description="Suppressor of fused-like" evidence="1">
    <location>
        <begin position="41"/>
        <end position="179"/>
    </location>
</feature>
<dbReference type="Proteomes" id="UP000628079">
    <property type="component" value="Unassembled WGS sequence"/>
</dbReference>
<name>A0A8H9FUN3_9MICO</name>
<reference evidence="2" key="1">
    <citation type="journal article" date="2014" name="Int. J. Syst. Evol. Microbiol.">
        <title>Complete genome sequence of Corynebacterium casei LMG S-19264T (=DSM 44701T), isolated from a smear-ripened cheese.</title>
        <authorList>
            <consortium name="US DOE Joint Genome Institute (JGI-PGF)"/>
            <person name="Walter F."/>
            <person name="Albersmeier A."/>
            <person name="Kalinowski J."/>
            <person name="Ruckert C."/>
        </authorList>
    </citation>
    <scope>NUCLEOTIDE SEQUENCE</scope>
    <source>
        <strain evidence="2">CGMCC 1.10749</strain>
    </source>
</reference>
<reference evidence="2" key="2">
    <citation type="submission" date="2020-09" db="EMBL/GenBank/DDBJ databases">
        <authorList>
            <person name="Sun Q."/>
            <person name="Zhou Y."/>
        </authorList>
    </citation>
    <scope>NUCLEOTIDE SEQUENCE</scope>
    <source>
        <strain evidence="2">CGMCC 1.10749</strain>
    </source>
</reference>
<evidence type="ECO:0000259" key="1">
    <source>
        <dbReference type="Pfam" id="PF05076"/>
    </source>
</evidence>
<evidence type="ECO:0000313" key="2">
    <source>
        <dbReference type="EMBL" id="GGB84640.1"/>
    </source>
</evidence>
<dbReference type="InterPro" id="IPR020941">
    <property type="entry name" value="SUFU-like_domain"/>
</dbReference>
<dbReference type="EMBL" id="BMEA01000002">
    <property type="protein sequence ID" value="GGB84640.1"/>
    <property type="molecule type" value="Genomic_DNA"/>
</dbReference>
<dbReference type="RefSeq" id="WP_229708658.1">
    <property type="nucleotide sequence ID" value="NZ_BMEA01000002.1"/>
</dbReference>
<proteinExistence type="predicted"/>
<accession>A0A8H9FUN3</accession>
<comment type="caution">
    <text evidence="2">The sequence shown here is derived from an EMBL/GenBank/DDBJ whole genome shotgun (WGS) entry which is preliminary data.</text>
</comment>
<gene>
    <name evidence="2" type="ORF">GCM10011314_25370</name>
</gene>
<organism evidence="2 3">
    <name type="scientific">Knoellia flava</name>
    <dbReference type="NCBI Taxonomy" id="913969"/>
    <lineage>
        <taxon>Bacteria</taxon>
        <taxon>Bacillati</taxon>
        <taxon>Actinomycetota</taxon>
        <taxon>Actinomycetes</taxon>
        <taxon>Micrococcales</taxon>
        <taxon>Intrasporangiaceae</taxon>
        <taxon>Knoellia</taxon>
    </lineage>
</organism>
<evidence type="ECO:0000313" key="3">
    <source>
        <dbReference type="Proteomes" id="UP000628079"/>
    </source>
</evidence>
<dbReference type="AlphaFoldDB" id="A0A8H9FUN3"/>
<dbReference type="Pfam" id="PF05076">
    <property type="entry name" value="SUFU"/>
    <property type="match status" value="1"/>
</dbReference>